<dbReference type="STRING" id="2094558.A0A314YPX3"/>
<accession>A0A314YPX3</accession>
<dbReference type="AlphaFoldDB" id="A0A314YPX3"/>
<comment type="caution">
    <text evidence="1">The sequence shown here is derived from an EMBL/GenBank/DDBJ whole genome shotgun (WGS) entry which is preliminary data.</text>
</comment>
<dbReference type="OrthoDB" id="1740641at2759"/>
<dbReference type="EMBL" id="PJQY01000938">
    <property type="protein sequence ID" value="PQQ06768.1"/>
    <property type="molecule type" value="Genomic_DNA"/>
</dbReference>
<evidence type="ECO:0000313" key="2">
    <source>
        <dbReference type="Proteomes" id="UP000250321"/>
    </source>
</evidence>
<sequence>MEQMQSNVFVKEYSEDLPGTSSYESAIEALSSLITRKKRGDRSSVGGKYGKLERMSIYLKILGLEEKIGGLKL</sequence>
<keyword evidence="2" id="KW-1185">Reference proteome</keyword>
<evidence type="ECO:0000313" key="1">
    <source>
        <dbReference type="EMBL" id="PQQ06768.1"/>
    </source>
</evidence>
<dbReference type="Proteomes" id="UP000250321">
    <property type="component" value="Unassembled WGS sequence"/>
</dbReference>
<name>A0A314YPX3_PRUYE</name>
<protein>
    <submittedName>
        <fullName evidence="1">Folylpolyglutamate synthase isoform X2</fullName>
    </submittedName>
</protein>
<reference evidence="1 2" key="1">
    <citation type="submission" date="2018-02" db="EMBL/GenBank/DDBJ databases">
        <title>Draft genome of wild Prunus yedoensis var. nudiflora.</title>
        <authorList>
            <person name="Baek S."/>
            <person name="Kim J.-H."/>
            <person name="Choi K."/>
            <person name="Kim G.-B."/>
            <person name="Cho A."/>
            <person name="Jang H."/>
            <person name="Shin C.-H."/>
            <person name="Yu H.-J."/>
            <person name="Mun J.-H."/>
        </authorList>
    </citation>
    <scope>NUCLEOTIDE SEQUENCE [LARGE SCALE GENOMIC DNA]</scope>
    <source>
        <strain evidence="2">cv. Jeju island</strain>
        <tissue evidence="1">Leaf</tissue>
    </source>
</reference>
<gene>
    <name evidence="1" type="ORF">Pyn_10631</name>
</gene>
<organism evidence="1 2">
    <name type="scientific">Prunus yedoensis var. nudiflora</name>
    <dbReference type="NCBI Taxonomy" id="2094558"/>
    <lineage>
        <taxon>Eukaryota</taxon>
        <taxon>Viridiplantae</taxon>
        <taxon>Streptophyta</taxon>
        <taxon>Embryophyta</taxon>
        <taxon>Tracheophyta</taxon>
        <taxon>Spermatophyta</taxon>
        <taxon>Magnoliopsida</taxon>
        <taxon>eudicotyledons</taxon>
        <taxon>Gunneridae</taxon>
        <taxon>Pentapetalae</taxon>
        <taxon>rosids</taxon>
        <taxon>fabids</taxon>
        <taxon>Rosales</taxon>
        <taxon>Rosaceae</taxon>
        <taxon>Amygdaloideae</taxon>
        <taxon>Amygdaleae</taxon>
        <taxon>Prunus</taxon>
    </lineage>
</organism>
<proteinExistence type="predicted"/>